<dbReference type="Pfam" id="PF08484">
    <property type="entry name" value="Methyltransf_14"/>
    <property type="match status" value="1"/>
</dbReference>
<dbReference type="SUPFAM" id="SSF53335">
    <property type="entry name" value="S-adenosyl-L-methionine-dependent methyltransferases"/>
    <property type="match status" value="1"/>
</dbReference>
<dbReference type="InterPro" id="IPR013691">
    <property type="entry name" value="MeTrfase_14"/>
</dbReference>
<feature type="domain" description="C-methyltransferase" evidence="1">
    <location>
        <begin position="236"/>
        <end position="339"/>
    </location>
</feature>
<evidence type="ECO:0000259" key="1">
    <source>
        <dbReference type="Pfam" id="PF08484"/>
    </source>
</evidence>
<protein>
    <recommendedName>
        <fullName evidence="1">C-methyltransferase domain-containing protein</fullName>
    </recommendedName>
</protein>
<dbReference type="Gene3D" id="3.40.50.150">
    <property type="entry name" value="Vaccinia Virus protein VP39"/>
    <property type="match status" value="1"/>
</dbReference>
<dbReference type="EMBL" id="MCGG01000003">
    <property type="protein sequence ID" value="OEJ69569.1"/>
    <property type="molecule type" value="Genomic_DNA"/>
</dbReference>
<dbReference type="STRING" id="28181.BEN30_02520"/>
<dbReference type="Proteomes" id="UP000095347">
    <property type="component" value="Unassembled WGS sequence"/>
</dbReference>
<keyword evidence="3" id="KW-1185">Reference proteome</keyword>
<dbReference type="AlphaFoldDB" id="A0A1E5QBX4"/>
<dbReference type="Pfam" id="PF13489">
    <property type="entry name" value="Methyltransf_23"/>
    <property type="match status" value="1"/>
</dbReference>
<proteinExistence type="predicted"/>
<organism evidence="2 3">
    <name type="scientific">Magnetovibrio blakemorei</name>
    <dbReference type="NCBI Taxonomy" id="28181"/>
    <lineage>
        <taxon>Bacteria</taxon>
        <taxon>Pseudomonadati</taxon>
        <taxon>Pseudomonadota</taxon>
        <taxon>Alphaproteobacteria</taxon>
        <taxon>Rhodospirillales</taxon>
        <taxon>Magnetovibrionaceae</taxon>
        <taxon>Magnetovibrio</taxon>
    </lineage>
</organism>
<reference evidence="3" key="1">
    <citation type="submission" date="2016-07" db="EMBL/GenBank/DDBJ databases">
        <authorList>
            <person name="Florea S."/>
            <person name="Webb J.S."/>
            <person name="Jaromczyk J."/>
            <person name="Schardl C.L."/>
        </authorList>
    </citation>
    <scope>NUCLEOTIDE SEQUENCE [LARGE SCALE GENOMIC DNA]</scope>
    <source>
        <strain evidence="3">MV-1</strain>
    </source>
</reference>
<dbReference type="InterPro" id="IPR029063">
    <property type="entry name" value="SAM-dependent_MTases_sf"/>
</dbReference>
<accession>A0A1E5QBX4</accession>
<evidence type="ECO:0000313" key="3">
    <source>
        <dbReference type="Proteomes" id="UP000095347"/>
    </source>
</evidence>
<dbReference type="Gene3D" id="3.40.50.720">
    <property type="entry name" value="NAD(P)-binding Rossmann-like Domain"/>
    <property type="match status" value="1"/>
</dbReference>
<name>A0A1E5QBX4_9PROT</name>
<dbReference type="RefSeq" id="WP_069956453.1">
    <property type="nucleotide sequence ID" value="NZ_MCGG01000003.1"/>
</dbReference>
<sequence>MEPFPKAAQFYPREDEFAQDTGIVLDVFQCPSCGLVQLKIEPVAYFKEVITAAVLSPHAKQMRLKEMNAFVDRFGLRGKKALEIGSARGDMLDVMAEAGLDAMGLEYAPKSIEYAKGLGRNIHLGYIDDFQPQTKADVFFSYNYLEHQPDVKKFIQSVFRVTTPDAMGYITVPNLEYLLVSKCLYEFVADHLVYFTQKTLTLAFEMNGFDVLICQTINNDNDIEIIVQKRPHLNLSSYVDEVDELSVRLNELVDQYVAAGKKIAVWGAGHRTLALLAISRIDKIEFIVDSADFKQGKYSPVMFNKIVSPKDLETSDVDAIIIMVPGLYPEEVLKTVRKFDHKLEAYILKGNDIVAVDT</sequence>
<evidence type="ECO:0000313" key="2">
    <source>
        <dbReference type="EMBL" id="OEJ69569.1"/>
    </source>
</evidence>
<gene>
    <name evidence="2" type="ORF">BEN30_02520</name>
</gene>
<comment type="caution">
    <text evidence="2">The sequence shown here is derived from an EMBL/GenBank/DDBJ whole genome shotgun (WGS) entry which is preliminary data.</text>
</comment>